<feature type="compositionally biased region" description="Pro residues" evidence="1">
    <location>
        <begin position="7"/>
        <end position="20"/>
    </location>
</feature>
<evidence type="ECO:0000256" key="1">
    <source>
        <dbReference type="SAM" id="MobiDB-lite"/>
    </source>
</evidence>
<evidence type="ECO:0000313" key="2">
    <source>
        <dbReference type="EMBL" id="KAF7829765.1"/>
    </source>
</evidence>
<name>A0A834U0Z3_9FABA</name>
<feature type="region of interest" description="Disordered" evidence="1">
    <location>
        <begin position="1"/>
        <end position="29"/>
    </location>
</feature>
<comment type="caution">
    <text evidence="2">The sequence shown here is derived from an EMBL/GenBank/DDBJ whole genome shotgun (WGS) entry which is preliminary data.</text>
</comment>
<evidence type="ECO:0000313" key="3">
    <source>
        <dbReference type="Proteomes" id="UP000634136"/>
    </source>
</evidence>
<dbReference type="Proteomes" id="UP000634136">
    <property type="component" value="Unassembled WGS sequence"/>
</dbReference>
<dbReference type="PANTHER" id="PTHR34808:SF6">
    <property type="match status" value="1"/>
</dbReference>
<gene>
    <name evidence="2" type="ORF">G2W53_012098</name>
</gene>
<dbReference type="AlphaFoldDB" id="A0A834U0Z3"/>
<organism evidence="2 3">
    <name type="scientific">Senna tora</name>
    <dbReference type="NCBI Taxonomy" id="362788"/>
    <lineage>
        <taxon>Eukaryota</taxon>
        <taxon>Viridiplantae</taxon>
        <taxon>Streptophyta</taxon>
        <taxon>Embryophyta</taxon>
        <taxon>Tracheophyta</taxon>
        <taxon>Spermatophyta</taxon>
        <taxon>Magnoliopsida</taxon>
        <taxon>eudicotyledons</taxon>
        <taxon>Gunneridae</taxon>
        <taxon>Pentapetalae</taxon>
        <taxon>rosids</taxon>
        <taxon>fabids</taxon>
        <taxon>Fabales</taxon>
        <taxon>Fabaceae</taxon>
        <taxon>Caesalpinioideae</taxon>
        <taxon>Cassia clade</taxon>
        <taxon>Senna</taxon>
    </lineage>
</organism>
<dbReference type="EMBL" id="JAAIUW010000005">
    <property type="protein sequence ID" value="KAF7829765.1"/>
    <property type="molecule type" value="Genomic_DNA"/>
</dbReference>
<reference evidence="2" key="1">
    <citation type="submission" date="2020-09" db="EMBL/GenBank/DDBJ databases">
        <title>Genome-Enabled Discovery of Anthraquinone Biosynthesis in Senna tora.</title>
        <authorList>
            <person name="Kang S.-H."/>
            <person name="Pandey R.P."/>
            <person name="Lee C.-M."/>
            <person name="Sim J.-S."/>
            <person name="Jeong J.-T."/>
            <person name="Choi B.-S."/>
            <person name="Jung M."/>
            <person name="Ginzburg D."/>
            <person name="Zhao K."/>
            <person name="Won S.Y."/>
            <person name="Oh T.-J."/>
            <person name="Yu Y."/>
            <person name="Kim N.-H."/>
            <person name="Lee O.R."/>
            <person name="Lee T.-H."/>
            <person name="Bashyal P."/>
            <person name="Kim T.-S."/>
            <person name="Lee W.-H."/>
            <person name="Kawkins C."/>
            <person name="Kim C.-K."/>
            <person name="Kim J.S."/>
            <person name="Ahn B.O."/>
            <person name="Rhee S.Y."/>
            <person name="Sohng J.K."/>
        </authorList>
    </citation>
    <scope>NUCLEOTIDE SEQUENCE</scope>
    <source>
        <tissue evidence="2">Leaf</tissue>
    </source>
</reference>
<dbReference type="PANTHER" id="PTHR34808">
    <property type="entry name" value="EXPRESSED PROTEIN"/>
    <property type="match status" value="1"/>
</dbReference>
<dbReference type="OrthoDB" id="603047at2759"/>
<accession>A0A834U0Z3</accession>
<sequence>MENKPPSSTPSPPPPPPPTPLQNNPSIDYEPRTLSEHEINLAREAAIHIMNTHTKEEALKIFLAGLVPVTISRPSKEEVVVSDGTDDELN</sequence>
<keyword evidence="3" id="KW-1185">Reference proteome</keyword>
<protein>
    <submittedName>
        <fullName evidence="2">Uncharacterized protein</fullName>
    </submittedName>
</protein>
<proteinExistence type="predicted"/>